<protein>
    <recommendedName>
        <fullName evidence="2">histidine kinase</fullName>
        <ecNumber evidence="2">2.7.13.3</ecNumber>
    </recommendedName>
</protein>
<comment type="caution">
    <text evidence="11">The sequence shown here is derived from an EMBL/GenBank/DDBJ whole genome shotgun (WGS) entry which is preliminary data.</text>
</comment>
<feature type="domain" description="PAS" evidence="9">
    <location>
        <begin position="10"/>
        <end position="63"/>
    </location>
</feature>
<dbReference type="NCBIfam" id="TIGR00229">
    <property type="entry name" value="sensory_box"/>
    <property type="match status" value="1"/>
</dbReference>
<dbReference type="RefSeq" id="WP_369330885.1">
    <property type="nucleotide sequence ID" value="NZ_JAULBC010000006.1"/>
</dbReference>
<dbReference type="InterPro" id="IPR003661">
    <property type="entry name" value="HisK_dim/P_dom"/>
</dbReference>
<keyword evidence="3" id="KW-0597">Phosphoprotein</keyword>
<dbReference type="EMBL" id="JAULBC010000006">
    <property type="protein sequence ID" value="MEX6689478.1"/>
    <property type="molecule type" value="Genomic_DNA"/>
</dbReference>
<proteinExistence type="predicted"/>
<dbReference type="InterPro" id="IPR005467">
    <property type="entry name" value="His_kinase_dom"/>
</dbReference>
<evidence type="ECO:0000256" key="6">
    <source>
        <dbReference type="ARBA" id="ARBA00023012"/>
    </source>
</evidence>
<organism evidence="11 12">
    <name type="scientific">Danxiaibacter flavus</name>
    <dbReference type="NCBI Taxonomy" id="3049108"/>
    <lineage>
        <taxon>Bacteria</taxon>
        <taxon>Pseudomonadati</taxon>
        <taxon>Bacteroidota</taxon>
        <taxon>Chitinophagia</taxon>
        <taxon>Chitinophagales</taxon>
        <taxon>Chitinophagaceae</taxon>
        <taxon>Danxiaibacter</taxon>
    </lineage>
</organism>
<dbReference type="PROSITE" id="PS50109">
    <property type="entry name" value="HIS_KIN"/>
    <property type="match status" value="1"/>
</dbReference>
<keyword evidence="6" id="KW-0902">Two-component regulatory system</keyword>
<feature type="coiled-coil region" evidence="7">
    <location>
        <begin position="128"/>
        <end position="180"/>
    </location>
</feature>
<accession>A0ABV3ZLN9</accession>
<dbReference type="InterPro" id="IPR003594">
    <property type="entry name" value="HATPase_dom"/>
</dbReference>
<dbReference type="SMART" id="SM00388">
    <property type="entry name" value="HisKA"/>
    <property type="match status" value="1"/>
</dbReference>
<reference evidence="11 12" key="1">
    <citation type="submission" date="2023-07" db="EMBL/GenBank/DDBJ databases">
        <authorList>
            <person name="Lian W.-H."/>
        </authorList>
    </citation>
    <scope>NUCLEOTIDE SEQUENCE [LARGE SCALE GENOMIC DNA]</scope>
    <source>
        <strain evidence="11 12">SYSU DXS3180</strain>
    </source>
</reference>
<keyword evidence="4 11" id="KW-0808">Transferase</keyword>
<dbReference type="Gene3D" id="1.10.287.130">
    <property type="match status" value="1"/>
</dbReference>
<evidence type="ECO:0000259" key="8">
    <source>
        <dbReference type="PROSITE" id="PS50109"/>
    </source>
</evidence>
<dbReference type="SMART" id="SM00091">
    <property type="entry name" value="PAS"/>
    <property type="match status" value="1"/>
</dbReference>
<name>A0ABV3ZLN9_9BACT</name>
<evidence type="ECO:0000313" key="12">
    <source>
        <dbReference type="Proteomes" id="UP001560573"/>
    </source>
</evidence>
<dbReference type="InterPro" id="IPR000014">
    <property type="entry name" value="PAS"/>
</dbReference>
<evidence type="ECO:0000313" key="11">
    <source>
        <dbReference type="EMBL" id="MEX6689478.1"/>
    </source>
</evidence>
<gene>
    <name evidence="11" type="ORF">QTN47_18365</name>
</gene>
<evidence type="ECO:0000256" key="4">
    <source>
        <dbReference type="ARBA" id="ARBA00022679"/>
    </source>
</evidence>
<dbReference type="InterPro" id="IPR036890">
    <property type="entry name" value="HATPase_C_sf"/>
</dbReference>
<dbReference type="GO" id="GO:0004673">
    <property type="term" value="F:protein histidine kinase activity"/>
    <property type="evidence" value="ECO:0007669"/>
    <property type="project" value="UniProtKB-EC"/>
</dbReference>
<sequence length="401" mass="45462">MYSEKNVNNEVSRFEALLEHASVGIVEMNEKGEITEVNAFALRMFACNKEDVINKRIEVLIPSRFHHKHVHHRQEYLEHPHNRPMGIGMDLFGVKKDGTEFPVEVSLSSYIHSGHRYVIAFINDITVRKHAEEEIKKLNDGLEQAVVQRTTELTEAIQQLELSKEELSKLLEREKELNELKSRFVSMASHEFRTPLSTILSSAYLLNKVKIIEDESRREAHLNRIISSVKMLTDILNDFLSVGKIEEGKIYVRITEFNLPVFVADALDELKNNLKNGQEIIYNHTGEDLAELDSVLVKHIIMNLVSNASKFSPEDAPIEIVTHNGSNTISLSVKDHGIGIPAEDQKHLMERFFRGSNVSNIQGTGLGLHIVARYSELMNGSISCISEVNEGTEIVITFNKI</sequence>
<dbReference type="PANTHER" id="PTHR43711">
    <property type="entry name" value="TWO-COMPONENT HISTIDINE KINASE"/>
    <property type="match status" value="1"/>
</dbReference>
<dbReference type="InterPro" id="IPR004358">
    <property type="entry name" value="Sig_transdc_His_kin-like_C"/>
</dbReference>
<dbReference type="Pfam" id="PF02518">
    <property type="entry name" value="HATPase_c"/>
    <property type="match status" value="1"/>
</dbReference>
<dbReference type="Pfam" id="PF00512">
    <property type="entry name" value="HisKA"/>
    <property type="match status" value="1"/>
</dbReference>
<dbReference type="SUPFAM" id="SSF47384">
    <property type="entry name" value="Homodimeric domain of signal transducing histidine kinase"/>
    <property type="match status" value="1"/>
</dbReference>
<dbReference type="InterPro" id="IPR050736">
    <property type="entry name" value="Sensor_HK_Regulatory"/>
</dbReference>
<evidence type="ECO:0000256" key="3">
    <source>
        <dbReference type="ARBA" id="ARBA00022553"/>
    </source>
</evidence>
<dbReference type="Gene3D" id="3.30.450.20">
    <property type="entry name" value="PAS domain"/>
    <property type="match status" value="1"/>
</dbReference>
<dbReference type="InterPro" id="IPR036097">
    <property type="entry name" value="HisK_dim/P_sf"/>
</dbReference>
<dbReference type="Pfam" id="PF00989">
    <property type="entry name" value="PAS"/>
    <property type="match status" value="1"/>
</dbReference>
<dbReference type="CDD" id="cd00082">
    <property type="entry name" value="HisKA"/>
    <property type="match status" value="1"/>
</dbReference>
<evidence type="ECO:0000259" key="9">
    <source>
        <dbReference type="PROSITE" id="PS50112"/>
    </source>
</evidence>
<feature type="domain" description="Histidine kinase" evidence="8">
    <location>
        <begin position="187"/>
        <end position="401"/>
    </location>
</feature>
<dbReference type="SUPFAM" id="SSF55874">
    <property type="entry name" value="ATPase domain of HSP90 chaperone/DNA topoisomerase II/histidine kinase"/>
    <property type="match status" value="1"/>
</dbReference>
<evidence type="ECO:0000256" key="7">
    <source>
        <dbReference type="SAM" id="Coils"/>
    </source>
</evidence>
<dbReference type="CDD" id="cd00130">
    <property type="entry name" value="PAS"/>
    <property type="match status" value="1"/>
</dbReference>
<dbReference type="SMART" id="SM00387">
    <property type="entry name" value="HATPase_c"/>
    <property type="match status" value="1"/>
</dbReference>
<evidence type="ECO:0000259" key="10">
    <source>
        <dbReference type="PROSITE" id="PS50113"/>
    </source>
</evidence>
<dbReference type="InterPro" id="IPR000700">
    <property type="entry name" value="PAS-assoc_C"/>
</dbReference>
<feature type="domain" description="PAC" evidence="10">
    <location>
        <begin position="87"/>
        <end position="137"/>
    </location>
</feature>
<dbReference type="InterPro" id="IPR013767">
    <property type="entry name" value="PAS_fold"/>
</dbReference>
<keyword evidence="7" id="KW-0175">Coiled coil</keyword>
<dbReference type="SUPFAM" id="SSF55785">
    <property type="entry name" value="PYP-like sensor domain (PAS domain)"/>
    <property type="match status" value="1"/>
</dbReference>
<dbReference type="PROSITE" id="PS50113">
    <property type="entry name" value="PAC"/>
    <property type="match status" value="1"/>
</dbReference>
<evidence type="ECO:0000256" key="2">
    <source>
        <dbReference type="ARBA" id="ARBA00012438"/>
    </source>
</evidence>
<dbReference type="CDD" id="cd00075">
    <property type="entry name" value="HATPase"/>
    <property type="match status" value="1"/>
</dbReference>
<dbReference type="PROSITE" id="PS50112">
    <property type="entry name" value="PAS"/>
    <property type="match status" value="1"/>
</dbReference>
<dbReference type="Gene3D" id="3.30.565.10">
    <property type="entry name" value="Histidine kinase-like ATPase, C-terminal domain"/>
    <property type="match status" value="1"/>
</dbReference>
<keyword evidence="5 11" id="KW-0418">Kinase</keyword>
<dbReference type="PRINTS" id="PR00344">
    <property type="entry name" value="BCTRLSENSOR"/>
</dbReference>
<keyword evidence="12" id="KW-1185">Reference proteome</keyword>
<comment type="catalytic activity">
    <reaction evidence="1">
        <text>ATP + protein L-histidine = ADP + protein N-phospho-L-histidine.</text>
        <dbReference type="EC" id="2.7.13.3"/>
    </reaction>
</comment>
<dbReference type="PANTHER" id="PTHR43711:SF26">
    <property type="entry name" value="SENSOR HISTIDINE KINASE RCSC"/>
    <property type="match status" value="1"/>
</dbReference>
<evidence type="ECO:0000256" key="5">
    <source>
        <dbReference type="ARBA" id="ARBA00022777"/>
    </source>
</evidence>
<evidence type="ECO:0000256" key="1">
    <source>
        <dbReference type="ARBA" id="ARBA00000085"/>
    </source>
</evidence>
<dbReference type="Proteomes" id="UP001560573">
    <property type="component" value="Unassembled WGS sequence"/>
</dbReference>
<dbReference type="EC" id="2.7.13.3" evidence="2"/>
<dbReference type="InterPro" id="IPR035965">
    <property type="entry name" value="PAS-like_dom_sf"/>
</dbReference>